<evidence type="ECO:0000256" key="2">
    <source>
        <dbReference type="SAM" id="SignalP"/>
    </source>
</evidence>
<dbReference type="OrthoDB" id="408631at2759"/>
<dbReference type="Proteomes" id="UP000030748">
    <property type="component" value="Unassembled WGS sequence"/>
</dbReference>
<evidence type="ECO:0000256" key="1">
    <source>
        <dbReference type="ARBA" id="ARBA00010515"/>
    </source>
</evidence>
<proteinExistence type="inferred from homology"/>
<dbReference type="KEGG" id="egt:105964028"/>
<dbReference type="InterPro" id="IPR050466">
    <property type="entry name" value="Carboxylest/Gibb_receptor"/>
</dbReference>
<feature type="domain" description="Alpha/beta hydrolase fold-3" evidence="3">
    <location>
        <begin position="105"/>
        <end position="326"/>
    </location>
</feature>
<dbReference type="Pfam" id="PF07859">
    <property type="entry name" value="Abhydrolase_3"/>
    <property type="match status" value="1"/>
</dbReference>
<evidence type="ECO:0000259" key="3">
    <source>
        <dbReference type="Pfam" id="PF07859"/>
    </source>
</evidence>
<feature type="signal peptide" evidence="2">
    <location>
        <begin position="1"/>
        <end position="25"/>
    </location>
</feature>
<dbReference type="Gene3D" id="3.40.50.1820">
    <property type="entry name" value="alpha/beta hydrolase"/>
    <property type="match status" value="1"/>
</dbReference>
<protein>
    <recommendedName>
        <fullName evidence="3">Alpha/beta hydrolase fold-3 domain-containing protein</fullName>
    </recommendedName>
</protein>
<dbReference type="PANTHER" id="PTHR23024:SF113">
    <property type="entry name" value="CARBOXYLESTERASE 8-RELATED"/>
    <property type="match status" value="1"/>
</dbReference>
<dbReference type="AlphaFoldDB" id="A0A022QVX5"/>
<gene>
    <name evidence="4" type="ORF">MIMGU_mgv1a008534mg</name>
</gene>
<organism evidence="4 5">
    <name type="scientific">Erythranthe guttata</name>
    <name type="common">Yellow monkey flower</name>
    <name type="synonym">Mimulus guttatus</name>
    <dbReference type="NCBI Taxonomy" id="4155"/>
    <lineage>
        <taxon>Eukaryota</taxon>
        <taxon>Viridiplantae</taxon>
        <taxon>Streptophyta</taxon>
        <taxon>Embryophyta</taxon>
        <taxon>Tracheophyta</taxon>
        <taxon>Spermatophyta</taxon>
        <taxon>Magnoliopsida</taxon>
        <taxon>eudicotyledons</taxon>
        <taxon>Gunneridae</taxon>
        <taxon>Pentapetalae</taxon>
        <taxon>asterids</taxon>
        <taxon>lamiids</taxon>
        <taxon>Lamiales</taxon>
        <taxon>Phrymaceae</taxon>
        <taxon>Erythranthe</taxon>
    </lineage>
</organism>
<accession>A0A022QVX5</accession>
<feature type="chain" id="PRO_5001504605" description="Alpha/beta hydrolase fold-3 domain-containing protein" evidence="2">
    <location>
        <begin position="26"/>
        <end position="370"/>
    </location>
</feature>
<dbReference type="GO" id="GO:0016787">
    <property type="term" value="F:hydrolase activity"/>
    <property type="evidence" value="ECO:0007669"/>
    <property type="project" value="InterPro"/>
</dbReference>
<dbReference type="PANTHER" id="PTHR23024">
    <property type="entry name" value="ARYLACETAMIDE DEACETYLASE"/>
    <property type="match status" value="1"/>
</dbReference>
<dbReference type="OMA" id="AGRNHEY"/>
<sequence length="370" mass="41484">MAKPIVNALLLFFFIISLSWRQIDGQQKTWQDAFKVLGISWNKDGTSLNRTIQIPMVDPTPYDDGTTTPAPIALSQDIQLTASSKAYVRLYIPTNPPKNKKLPLIIYFHGGDFVLFSATTVIFHNFCNDIASQLPAVVVSVEYRLAPENRLPAAYEDAVNALIWVKNQSLEIGGRDPWLEYADFKNVHLLGSSAGANIAYNAALRAFDLNLHPLQIKGLLLNQAFFGGVQRTQSELRLKDDPYVALYVNDVLWTLALPKNAGRNHEYCNPVIFQKCMGRIYDLPKVYVKGDYGDPLVDRSVQLVQFLKKCNVKVYSRFKQGGFHGIELQNKAEAQLLYNDIKWFVNDVPAAAGIREKMPVGVSYSGHASE</sequence>
<dbReference type="SUPFAM" id="SSF53474">
    <property type="entry name" value="alpha/beta-Hydrolases"/>
    <property type="match status" value="1"/>
</dbReference>
<evidence type="ECO:0000313" key="5">
    <source>
        <dbReference type="Proteomes" id="UP000030748"/>
    </source>
</evidence>
<keyword evidence="2" id="KW-0732">Signal</keyword>
<reference evidence="4 5" key="1">
    <citation type="journal article" date="2013" name="Proc. Natl. Acad. Sci. U.S.A.">
        <title>Fine-scale variation in meiotic recombination in Mimulus inferred from population shotgun sequencing.</title>
        <authorList>
            <person name="Hellsten U."/>
            <person name="Wright K.M."/>
            <person name="Jenkins J."/>
            <person name="Shu S."/>
            <person name="Yuan Y."/>
            <person name="Wessler S.R."/>
            <person name="Schmutz J."/>
            <person name="Willis J.H."/>
            <person name="Rokhsar D.S."/>
        </authorList>
    </citation>
    <scope>NUCLEOTIDE SEQUENCE [LARGE SCALE GENOMIC DNA]</scope>
    <source>
        <strain evidence="5">cv. DUN x IM62</strain>
    </source>
</reference>
<dbReference type="InterPro" id="IPR013094">
    <property type="entry name" value="AB_hydrolase_3"/>
</dbReference>
<dbReference type="PhylomeDB" id="A0A022QVX5"/>
<keyword evidence="5" id="KW-1185">Reference proteome</keyword>
<dbReference type="STRING" id="4155.A0A022QVX5"/>
<comment type="similarity">
    <text evidence="1">Belongs to the 'GDXG' lipolytic enzyme family.</text>
</comment>
<dbReference type="EMBL" id="KI630880">
    <property type="protein sequence ID" value="EYU32026.1"/>
    <property type="molecule type" value="Genomic_DNA"/>
</dbReference>
<dbReference type="eggNOG" id="KOG1515">
    <property type="taxonomic scope" value="Eukaryota"/>
</dbReference>
<name>A0A022QVX5_ERYGU</name>
<dbReference type="InterPro" id="IPR029058">
    <property type="entry name" value="AB_hydrolase_fold"/>
</dbReference>
<evidence type="ECO:0000313" key="4">
    <source>
        <dbReference type="EMBL" id="EYU32026.1"/>
    </source>
</evidence>